<reference evidence="8" key="1">
    <citation type="submission" date="2020-05" db="EMBL/GenBank/DDBJ databases">
        <title>Mycena genomes resolve the evolution of fungal bioluminescence.</title>
        <authorList>
            <person name="Tsai I.J."/>
        </authorList>
    </citation>
    <scope>NUCLEOTIDE SEQUENCE</scope>
    <source>
        <strain evidence="8">110903Hualien_Pintung</strain>
    </source>
</reference>
<dbReference type="SUPFAM" id="SSF57850">
    <property type="entry name" value="RING/U-box"/>
    <property type="match status" value="1"/>
</dbReference>
<organism evidence="8 9">
    <name type="scientific">Mycena chlorophos</name>
    <name type="common">Agaric fungus</name>
    <name type="synonym">Agaricus chlorophos</name>
    <dbReference type="NCBI Taxonomy" id="658473"/>
    <lineage>
        <taxon>Eukaryota</taxon>
        <taxon>Fungi</taxon>
        <taxon>Dikarya</taxon>
        <taxon>Basidiomycota</taxon>
        <taxon>Agaricomycotina</taxon>
        <taxon>Agaricomycetes</taxon>
        <taxon>Agaricomycetidae</taxon>
        <taxon>Agaricales</taxon>
        <taxon>Marasmiineae</taxon>
        <taxon>Mycenaceae</taxon>
        <taxon>Mycena</taxon>
    </lineage>
</organism>
<dbReference type="SMART" id="SM00184">
    <property type="entry name" value="RING"/>
    <property type="match status" value="1"/>
</dbReference>
<evidence type="ECO:0000259" key="7">
    <source>
        <dbReference type="PROSITE" id="PS50089"/>
    </source>
</evidence>
<dbReference type="InterPro" id="IPR017907">
    <property type="entry name" value="Znf_RING_CS"/>
</dbReference>
<feature type="compositionally biased region" description="Low complexity" evidence="6">
    <location>
        <begin position="386"/>
        <end position="400"/>
    </location>
</feature>
<evidence type="ECO:0000256" key="5">
    <source>
        <dbReference type="SAM" id="Coils"/>
    </source>
</evidence>
<dbReference type="InterPro" id="IPR037381">
    <property type="entry name" value="RFWD3"/>
</dbReference>
<dbReference type="InterPro" id="IPR001841">
    <property type="entry name" value="Znf_RING"/>
</dbReference>
<evidence type="ECO:0000256" key="3">
    <source>
        <dbReference type="ARBA" id="ARBA00022833"/>
    </source>
</evidence>
<proteinExistence type="predicted"/>
<accession>A0A8H6S3M4</accession>
<feature type="compositionally biased region" description="Low complexity" evidence="6">
    <location>
        <begin position="441"/>
        <end position="473"/>
    </location>
</feature>
<dbReference type="Pfam" id="PF13639">
    <property type="entry name" value="zf-RING_2"/>
    <property type="match status" value="1"/>
</dbReference>
<protein>
    <submittedName>
        <fullName evidence="8">RING-type domain-containing protein</fullName>
    </submittedName>
</protein>
<evidence type="ECO:0000313" key="8">
    <source>
        <dbReference type="EMBL" id="KAF7291630.1"/>
    </source>
</evidence>
<dbReference type="Gene3D" id="3.30.40.10">
    <property type="entry name" value="Zinc/RING finger domain, C3HC4 (zinc finger)"/>
    <property type="match status" value="1"/>
</dbReference>
<dbReference type="PANTHER" id="PTHR16047:SF7">
    <property type="entry name" value="E3 UBIQUITIN-PROTEIN LIGASE RFWD3"/>
    <property type="match status" value="1"/>
</dbReference>
<gene>
    <name evidence="8" type="ORF">HMN09_01254200</name>
</gene>
<feature type="compositionally biased region" description="Polar residues" evidence="6">
    <location>
        <begin position="484"/>
        <end position="494"/>
    </location>
</feature>
<feature type="compositionally biased region" description="Polar residues" evidence="6">
    <location>
        <begin position="669"/>
        <end position="678"/>
    </location>
</feature>
<evidence type="ECO:0000313" key="9">
    <source>
        <dbReference type="Proteomes" id="UP000613580"/>
    </source>
</evidence>
<evidence type="ECO:0000256" key="2">
    <source>
        <dbReference type="ARBA" id="ARBA00022771"/>
    </source>
</evidence>
<keyword evidence="9" id="KW-1185">Reference proteome</keyword>
<feature type="region of interest" description="Disordered" evidence="6">
    <location>
        <begin position="427"/>
        <end position="744"/>
    </location>
</feature>
<feature type="compositionally biased region" description="Pro residues" evidence="6">
    <location>
        <begin position="654"/>
        <end position="665"/>
    </location>
</feature>
<feature type="compositionally biased region" description="Basic and acidic residues" evidence="6">
    <location>
        <begin position="680"/>
        <end position="691"/>
    </location>
</feature>
<dbReference type="GO" id="GO:0036297">
    <property type="term" value="P:interstrand cross-link repair"/>
    <property type="evidence" value="ECO:0007669"/>
    <property type="project" value="InterPro"/>
</dbReference>
<evidence type="ECO:0000256" key="1">
    <source>
        <dbReference type="ARBA" id="ARBA00022723"/>
    </source>
</evidence>
<feature type="compositionally biased region" description="Low complexity" evidence="6">
    <location>
        <begin position="713"/>
        <end position="722"/>
    </location>
</feature>
<dbReference type="PROSITE" id="PS00518">
    <property type="entry name" value="ZF_RING_1"/>
    <property type="match status" value="1"/>
</dbReference>
<keyword evidence="1" id="KW-0479">Metal-binding</keyword>
<name>A0A8H6S3M4_MYCCL</name>
<feature type="region of interest" description="Disordered" evidence="6">
    <location>
        <begin position="242"/>
        <end position="264"/>
    </location>
</feature>
<keyword evidence="5" id="KW-0175">Coiled coil</keyword>
<feature type="compositionally biased region" description="Low complexity" evidence="6">
    <location>
        <begin position="622"/>
        <end position="653"/>
    </location>
</feature>
<keyword evidence="3" id="KW-0862">Zinc</keyword>
<dbReference type="GO" id="GO:0016567">
    <property type="term" value="P:protein ubiquitination"/>
    <property type="evidence" value="ECO:0007669"/>
    <property type="project" value="InterPro"/>
</dbReference>
<sequence>MLSLGPGSSCDVCLEPFTENDKAPCSIPCGHVFCSTCLQSVERPTCPLCRQPFQARHIIKLHVDVESLRPPAAPHSLSAHSSPDETARHLQERIIILASSGATEEQTTQLTADCKGFLASVPKKMYADLRTAVNMLIYIAHVKKLYRTERQQTAALGRSNEGLSQELDRIKASVEALKLERRRLEQNAQADRDNAAAEHARIQEQLSKVEGQLVLMTEYNETAQNQLVLLNEELQRLRLEAEFSSPEGDSPADIPSDYPPELPQPALQWAPYPADLDRDPSAPFFTPWESVIEAQLPVVQDPCPPQDNKAVSMIPSTALPLCGAAGCPHSCNCTQIYLFSPGAQARAAAGNLARFGDSFQSGISLMREKRSRSRSRSLSRPRSRSLSRAPSPSASASPPEAMALSLNIPSSNPHAYALRGRLQDLLTDPSAPLSTSLPNMSSAHLPASPSPLAHEFRQSPSSSTRAPASRASPSPLPVPQPQPTSAGMTSSKTQLHPPMTYSGASSSRAPHPPMLYKAKEPASASAIHPPMVNSGGLTRERPSPSKSQTYPNPSLHPPMIYGPPTTPSPLPIDTRPPLYRSTSSTVSAESTPARPLSDKEKRRAEKSAARHPPMILPPSPSPASSSSSLSSTRMPAPPVVHAASASAYLQQQAPNPPAMPQPQPPQANKGATNSSSFTVLDRHIRQTERDVIAAYNTPGTNPSPAKPGPAPAQSSTHQSKSSSTRRIHTSGPTMQMAAADALLA</sequence>
<dbReference type="InterPro" id="IPR013083">
    <property type="entry name" value="Znf_RING/FYVE/PHD"/>
</dbReference>
<dbReference type="OrthoDB" id="6105938at2759"/>
<feature type="compositionally biased region" description="Pro residues" evidence="6">
    <location>
        <begin position="554"/>
        <end position="570"/>
    </location>
</feature>
<dbReference type="GO" id="GO:0005634">
    <property type="term" value="C:nucleus"/>
    <property type="evidence" value="ECO:0007669"/>
    <property type="project" value="InterPro"/>
</dbReference>
<dbReference type="GO" id="GO:0008270">
    <property type="term" value="F:zinc ion binding"/>
    <property type="evidence" value="ECO:0007669"/>
    <property type="project" value="UniProtKB-KW"/>
</dbReference>
<feature type="compositionally biased region" description="Polar residues" evidence="6">
    <location>
        <begin position="580"/>
        <end position="590"/>
    </location>
</feature>
<dbReference type="PROSITE" id="PS50089">
    <property type="entry name" value="ZF_RING_2"/>
    <property type="match status" value="1"/>
</dbReference>
<dbReference type="Proteomes" id="UP000613580">
    <property type="component" value="Unassembled WGS sequence"/>
</dbReference>
<dbReference type="AlphaFoldDB" id="A0A8H6S3M4"/>
<feature type="compositionally biased region" description="Basic residues" evidence="6">
    <location>
        <begin position="369"/>
        <end position="385"/>
    </location>
</feature>
<keyword evidence="2 4" id="KW-0863">Zinc-finger</keyword>
<dbReference type="EMBL" id="JACAZE010000024">
    <property type="protein sequence ID" value="KAF7291630.1"/>
    <property type="molecule type" value="Genomic_DNA"/>
</dbReference>
<evidence type="ECO:0000256" key="6">
    <source>
        <dbReference type="SAM" id="MobiDB-lite"/>
    </source>
</evidence>
<feature type="compositionally biased region" description="Basic and acidic residues" evidence="6">
    <location>
        <begin position="596"/>
        <end position="608"/>
    </location>
</feature>
<feature type="region of interest" description="Disordered" evidence="6">
    <location>
        <begin position="366"/>
        <end position="400"/>
    </location>
</feature>
<feature type="coiled-coil region" evidence="5">
    <location>
        <begin position="160"/>
        <end position="240"/>
    </location>
</feature>
<evidence type="ECO:0000256" key="4">
    <source>
        <dbReference type="PROSITE-ProRule" id="PRU00175"/>
    </source>
</evidence>
<feature type="domain" description="RING-type" evidence="7">
    <location>
        <begin position="10"/>
        <end position="50"/>
    </location>
</feature>
<comment type="caution">
    <text evidence="8">The sequence shown here is derived from an EMBL/GenBank/DDBJ whole genome shotgun (WGS) entry which is preliminary data.</text>
</comment>
<dbReference type="PANTHER" id="PTHR16047">
    <property type="entry name" value="RFWD3 PROTEIN"/>
    <property type="match status" value="1"/>
</dbReference>
<dbReference type="GO" id="GO:0004842">
    <property type="term" value="F:ubiquitin-protein transferase activity"/>
    <property type="evidence" value="ECO:0007669"/>
    <property type="project" value="InterPro"/>
</dbReference>